<feature type="signal peptide" evidence="1">
    <location>
        <begin position="1"/>
        <end position="33"/>
    </location>
</feature>
<evidence type="ECO:0000313" key="3">
    <source>
        <dbReference type="Proteomes" id="UP000799539"/>
    </source>
</evidence>
<name>A0A6A6FHR2_9PEZI</name>
<organism evidence="2 3">
    <name type="scientific">Cercospora zeae-maydis SCOH1-5</name>
    <dbReference type="NCBI Taxonomy" id="717836"/>
    <lineage>
        <taxon>Eukaryota</taxon>
        <taxon>Fungi</taxon>
        <taxon>Dikarya</taxon>
        <taxon>Ascomycota</taxon>
        <taxon>Pezizomycotina</taxon>
        <taxon>Dothideomycetes</taxon>
        <taxon>Dothideomycetidae</taxon>
        <taxon>Mycosphaerellales</taxon>
        <taxon>Mycosphaerellaceae</taxon>
        <taxon>Cercospora</taxon>
    </lineage>
</organism>
<keyword evidence="1" id="KW-0732">Signal</keyword>
<evidence type="ECO:0000256" key="1">
    <source>
        <dbReference type="SAM" id="SignalP"/>
    </source>
</evidence>
<gene>
    <name evidence="2" type="ORF">CERZMDRAFT_97386</name>
</gene>
<feature type="chain" id="PRO_5025668300" evidence="1">
    <location>
        <begin position="34"/>
        <end position="111"/>
    </location>
</feature>
<protein>
    <submittedName>
        <fullName evidence="2">Uncharacterized protein</fullName>
    </submittedName>
</protein>
<proteinExistence type="predicted"/>
<dbReference type="Proteomes" id="UP000799539">
    <property type="component" value="Unassembled WGS sequence"/>
</dbReference>
<accession>A0A6A6FHR2</accession>
<sequence>MVGVRDNSDSFLNIPMMHFKIAISLFLLPLCNGVPAESKGFDVGVALQSGQTPKVAPAMDTNKRNPPARIEHYRTQGTSMLGLMREDDAQKLDAYRNTFKVKDFAYPDHGE</sequence>
<dbReference type="AlphaFoldDB" id="A0A6A6FHR2"/>
<keyword evidence="3" id="KW-1185">Reference proteome</keyword>
<evidence type="ECO:0000313" key="2">
    <source>
        <dbReference type="EMBL" id="KAF2212891.1"/>
    </source>
</evidence>
<dbReference type="EMBL" id="ML992672">
    <property type="protein sequence ID" value="KAF2212891.1"/>
    <property type="molecule type" value="Genomic_DNA"/>
</dbReference>
<reference evidence="2" key="1">
    <citation type="journal article" date="2020" name="Stud. Mycol.">
        <title>101 Dothideomycetes genomes: a test case for predicting lifestyles and emergence of pathogens.</title>
        <authorList>
            <person name="Haridas S."/>
            <person name="Albert R."/>
            <person name="Binder M."/>
            <person name="Bloem J."/>
            <person name="Labutti K."/>
            <person name="Salamov A."/>
            <person name="Andreopoulos B."/>
            <person name="Baker S."/>
            <person name="Barry K."/>
            <person name="Bills G."/>
            <person name="Bluhm B."/>
            <person name="Cannon C."/>
            <person name="Castanera R."/>
            <person name="Culley D."/>
            <person name="Daum C."/>
            <person name="Ezra D."/>
            <person name="Gonzalez J."/>
            <person name="Henrissat B."/>
            <person name="Kuo A."/>
            <person name="Liang C."/>
            <person name="Lipzen A."/>
            <person name="Lutzoni F."/>
            <person name="Magnuson J."/>
            <person name="Mondo S."/>
            <person name="Nolan M."/>
            <person name="Ohm R."/>
            <person name="Pangilinan J."/>
            <person name="Park H.-J."/>
            <person name="Ramirez L."/>
            <person name="Alfaro M."/>
            <person name="Sun H."/>
            <person name="Tritt A."/>
            <person name="Yoshinaga Y."/>
            <person name="Zwiers L.-H."/>
            <person name="Turgeon B."/>
            <person name="Goodwin S."/>
            <person name="Spatafora J."/>
            <person name="Crous P."/>
            <person name="Grigoriev I."/>
        </authorList>
    </citation>
    <scope>NUCLEOTIDE SEQUENCE</scope>
    <source>
        <strain evidence="2">SCOH1-5</strain>
    </source>
</reference>